<comment type="subcellular location">
    <subcellularLocation>
        <location evidence="3 16">Cytoplasm</location>
    </subcellularLocation>
</comment>
<evidence type="ECO:0000256" key="8">
    <source>
        <dbReference type="ARBA" id="ARBA00022679"/>
    </source>
</evidence>
<accession>A0A934UL00</accession>
<comment type="pathway">
    <text evidence="4 16">Cofactor biosynthesis; coenzyme A biosynthesis; CoA from (R)-pantothenate: step 1/5.</text>
</comment>
<dbReference type="PANTHER" id="PTHR34265">
    <property type="entry name" value="TYPE III PANTOTHENATE KINASE"/>
    <property type="match status" value="1"/>
</dbReference>
<evidence type="ECO:0000256" key="6">
    <source>
        <dbReference type="ARBA" id="ARBA00012102"/>
    </source>
</evidence>
<name>A0A934UL00_9SPHI</name>
<dbReference type="InterPro" id="IPR043129">
    <property type="entry name" value="ATPase_NBD"/>
</dbReference>
<comment type="cofactor">
    <cofactor evidence="2">
        <name>K(+)</name>
        <dbReference type="ChEBI" id="CHEBI:29103"/>
    </cofactor>
</comment>
<evidence type="ECO:0000256" key="4">
    <source>
        <dbReference type="ARBA" id="ARBA00005225"/>
    </source>
</evidence>
<dbReference type="PANTHER" id="PTHR34265:SF1">
    <property type="entry name" value="TYPE III PANTOTHENATE KINASE"/>
    <property type="match status" value="1"/>
</dbReference>
<evidence type="ECO:0000256" key="11">
    <source>
        <dbReference type="ARBA" id="ARBA00022840"/>
    </source>
</evidence>
<dbReference type="HAMAP" id="MF_01274">
    <property type="entry name" value="Pantothen_kinase_3"/>
    <property type="match status" value="1"/>
</dbReference>
<keyword evidence="9 16" id="KW-0547">Nucleotide-binding</keyword>
<feature type="binding site" evidence="16">
    <location>
        <position position="86"/>
    </location>
    <ligand>
        <name>substrate</name>
    </ligand>
</feature>
<comment type="cofactor">
    <cofactor evidence="16">
        <name>NH4(+)</name>
        <dbReference type="ChEBI" id="CHEBI:28938"/>
    </cofactor>
    <cofactor evidence="16">
        <name>K(+)</name>
        <dbReference type="ChEBI" id="CHEBI:29103"/>
    </cofactor>
    <text evidence="16">A monovalent cation. Ammonium or potassium.</text>
</comment>
<comment type="similarity">
    <text evidence="14 16">Belongs to the type III pantothenate kinase family.</text>
</comment>
<reference evidence="17" key="1">
    <citation type="submission" date="2020-12" db="EMBL/GenBank/DDBJ databases">
        <title>Bacterial novel species Mucilaginibacter sp. SD-g isolated from soil.</title>
        <authorList>
            <person name="Jung H.-Y."/>
        </authorList>
    </citation>
    <scope>NUCLEOTIDE SEQUENCE</scope>
    <source>
        <strain evidence="17">SD-g</strain>
    </source>
</reference>
<feature type="binding site" evidence="16">
    <location>
        <begin position="93"/>
        <end position="96"/>
    </location>
    <ligand>
        <name>substrate</name>
    </ligand>
</feature>
<dbReference type="GO" id="GO:0005524">
    <property type="term" value="F:ATP binding"/>
    <property type="evidence" value="ECO:0007669"/>
    <property type="project" value="UniProtKB-UniRule"/>
</dbReference>
<dbReference type="EC" id="2.7.1.33" evidence="6 16"/>
<evidence type="ECO:0000256" key="14">
    <source>
        <dbReference type="ARBA" id="ARBA00038036"/>
    </source>
</evidence>
<dbReference type="NCBIfam" id="TIGR00671">
    <property type="entry name" value="baf"/>
    <property type="match status" value="1"/>
</dbReference>
<dbReference type="Proteomes" id="UP000613193">
    <property type="component" value="Unassembled WGS sequence"/>
</dbReference>
<protein>
    <recommendedName>
        <fullName evidence="15 16">Type III pantothenate kinase</fullName>
        <ecNumber evidence="6 16">2.7.1.33</ecNumber>
    </recommendedName>
    <alternativeName>
        <fullName evidence="16">PanK-III</fullName>
    </alternativeName>
    <alternativeName>
        <fullName evidence="16">Pantothenic acid kinase</fullName>
    </alternativeName>
</protein>
<feature type="active site" description="Proton acceptor" evidence="16">
    <location>
        <position position="95"/>
    </location>
</feature>
<evidence type="ECO:0000256" key="1">
    <source>
        <dbReference type="ARBA" id="ARBA00001206"/>
    </source>
</evidence>
<dbReference type="GO" id="GO:0004594">
    <property type="term" value="F:pantothenate kinase activity"/>
    <property type="evidence" value="ECO:0007669"/>
    <property type="project" value="UniProtKB-UniRule"/>
</dbReference>
<evidence type="ECO:0000256" key="9">
    <source>
        <dbReference type="ARBA" id="ARBA00022741"/>
    </source>
</evidence>
<organism evidence="17 18">
    <name type="scientific">Mucilaginibacter segetis</name>
    <dbReference type="NCBI Taxonomy" id="2793071"/>
    <lineage>
        <taxon>Bacteria</taxon>
        <taxon>Pseudomonadati</taxon>
        <taxon>Bacteroidota</taxon>
        <taxon>Sphingobacteriia</taxon>
        <taxon>Sphingobacteriales</taxon>
        <taxon>Sphingobacteriaceae</taxon>
        <taxon>Mucilaginibacter</taxon>
    </lineage>
</organism>
<comment type="caution">
    <text evidence="17">The sequence shown here is derived from an EMBL/GenBank/DDBJ whole genome shotgun (WGS) entry which is preliminary data.</text>
</comment>
<dbReference type="GO" id="GO:0005737">
    <property type="term" value="C:cytoplasm"/>
    <property type="evidence" value="ECO:0007669"/>
    <property type="project" value="UniProtKB-SubCell"/>
</dbReference>
<evidence type="ECO:0000256" key="15">
    <source>
        <dbReference type="ARBA" id="ARBA00040883"/>
    </source>
</evidence>
<feature type="binding site" evidence="16">
    <location>
        <position position="119"/>
    </location>
    <ligand>
        <name>ATP</name>
        <dbReference type="ChEBI" id="CHEBI:30616"/>
    </ligand>
</feature>
<evidence type="ECO:0000256" key="13">
    <source>
        <dbReference type="ARBA" id="ARBA00022993"/>
    </source>
</evidence>
<keyword evidence="12 16" id="KW-0630">Potassium</keyword>
<dbReference type="EMBL" id="JAEHFW010000001">
    <property type="protein sequence ID" value="MBK0378008.1"/>
    <property type="molecule type" value="Genomic_DNA"/>
</dbReference>
<dbReference type="SUPFAM" id="SSF53067">
    <property type="entry name" value="Actin-like ATPase domain"/>
    <property type="match status" value="2"/>
</dbReference>
<comment type="caution">
    <text evidence="16">Lacks conserved residue(s) required for the propagation of feature annotation.</text>
</comment>
<feature type="binding site" evidence="16">
    <location>
        <begin position="7"/>
        <end position="14"/>
    </location>
    <ligand>
        <name>ATP</name>
        <dbReference type="ChEBI" id="CHEBI:30616"/>
    </ligand>
</feature>
<dbReference type="RefSeq" id="WP_200063419.1">
    <property type="nucleotide sequence ID" value="NZ_JAEHFW010000001.1"/>
</dbReference>
<evidence type="ECO:0000256" key="5">
    <source>
        <dbReference type="ARBA" id="ARBA00011738"/>
    </source>
</evidence>
<sequence length="247" mass="27310">MANLVIDIGNTFTKVAVFENDDLLTINQTKQLTAESIDNLLYEHVITKVITSSVKKEKQSWQIELEKKHPVIYFNSLIPAGVNNYYKTPDTLGTDRFAAVIGAHYLYPQQNNIIISGGTCITYDYIDSNANYLGGSISPGLNMRFNALNHYTDALPLIIADAAFTAIYGNDTTSAIISGVQNGIKYELKGFIESYTKAAEQYNIILSGGDGIFFDTLLKNSIFAPYIKNEPHLVLKGLNAAIQQHND</sequence>
<gene>
    <name evidence="16" type="primary">coaX</name>
    <name evidence="17" type="ORF">I5M19_01715</name>
</gene>
<comment type="subunit">
    <text evidence="5 16">Homodimer.</text>
</comment>
<keyword evidence="13 16" id="KW-0173">Coenzyme A biosynthesis</keyword>
<evidence type="ECO:0000256" key="7">
    <source>
        <dbReference type="ARBA" id="ARBA00022490"/>
    </source>
</evidence>
<keyword evidence="8 16" id="KW-0808">Transferase</keyword>
<keyword evidence="11 16" id="KW-0067">ATP-binding</keyword>
<evidence type="ECO:0000256" key="16">
    <source>
        <dbReference type="HAMAP-Rule" id="MF_01274"/>
    </source>
</evidence>
<evidence type="ECO:0000256" key="2">
    <source>
        <dbReference type="ARBA" id="ARBA00001958"/>
    </source>
</evidence>
<dbReference type="Gene3D" id="3.30.420.40">
    <property type="match status" value="1"/>
</dbReference>
<evidence type="ECO:0000313" key="18">
    <source>
        <dbReference type="Proteomes" id="UP000613193"/>
    </source>
</evidence>
<evidence type="ECO:0000256" key="3">
    <source>
        <dbReference type="ARBA" id="ARBA00004496"/>
    </source>
</evidence>
<dbReference type="AlphaFoldDB" id="A0A934UL00"/>
<keyword evidence="10 16" id="KW-0418">Kinase</keyword>
<keyword evidence="7 16" id="KW-0963">Cytoplasm</keyword>
<evidence type="ECO:0000313" key="17">
    <source>
        <dbReference type="EMBL" id="MBK0378008.1"/>
    </source>
</evidence>
<dbReference type="CDD" id="cd24015">
    <property type="entry name" value="ASKHA_NBD_PanK-III"/>
    <property type="match status" value="1"/>
</dbReference>
<evidence type="ECO:0000256" key="10">
    <source>
        <dbReference type="ARBA" id="ARBA00022777"/>
    </source>
</evidence>
<proteinExistence type="inferred from homology"/>
<dbReference type="GO" id="GO:0015937">
    <property type="term" value="P:coenzyme A biosynthetic process"/>
    <property type="evidence" value="ECO:0007669"/>
    <property type="project" value="UniProtKB-UniRule"/>
</dbReference>
<comment type="catalytic activity">
    <reaction evidence="1 16">
        <text>(R)-pantothenate + ATP = (R)-4'-phosphopantothenate + ADP + H(+)</text>
        <dbReference type="Rhea" id="RHEA:16373"/>
        <dbReference type="ChEBI" id="CHEBI:10986"/>
        <dbReference type="ChEBI" id="CHEBI:15378"/>
        <dbReference type="ChEBI" id="CHEBI:29032"/>
        <dbReference type="ChEBI" id="CHEBI:30616"/>
        <dbReference type="ChEBI" id="CHEBI:456216"/>
        <dbReference type="EC" id="2.7.1.33"/>
    </reaction>
</comment>
<dbReference type="Pfam" id="PF03309">
    <property type="entry name" value="Pan_kinase"/>
    <property type="match status" value="1"/>
</dbReference>
<keyword evidence="18" id="KW-1185">Reference proteome</keyword>
<evidence type="ECO:0000256" key="12">
    <source>
        <dbReference type="ARBA" id="ARBA00022958"/>
    </source>
</evidence>
<dbReference type="InterPro" id="IPR004619">
    <property type="entry name" value="Type_III_PanK"/>
</dbReference>
<feature type="binding site" evidence="16">
    <location>
        <position position="172"/>
    </location>
    <ligand>
        <name>substrate</name>
    </ligand>
</feature>
<comment type="function">
    <text evidence="16">Catalyzes the phosphorylation of pantothenate (Pan), the first step in CoA biosynthesis.</text>
</comment>